<organism evidence="2 3">
    <name type="scientific">Streptococcus pyogenes serotype M12 (strain MGAS9429)</name>
    <dbReference type="NCBI Taxonomy" id="370551"/>
    <lineage>
        <taxon>Bacteria</taxon>
        <taxon>Bacillati</taxon>
        <taxon>Bacillota</taxon>
        <taxon>Bacilli</taxon>
        <taxon>Lactobacillales</taxon>
        <taxon>Streptococcaceae</taxon>
        <taxon>Streptococcus</taxon>
    </lineage>
</organism>
<dbReference type="GO" id="GO:0015234">
    <property type="term" value="F:thiamine transmembrane transporter activity"/>
    <property type="evidence" value="ECO:0007669"/>
    <property type="project" value="InterPro"/>
</dbReference>
<feature type="transmembrane region" description="Helical" evidence="1">
    <location>
        <begin position="124"/>
        <end position="145"/>
    </location>
</feature>
<dbReference type="AlphaFoldDB" id="Q1JMS2"/>
<evidence type="ECO:0000313" key="3">
    <source>
        <dbReference type="Proteomes" id="UP000002433"/>
    </source>
</evidence>
<gene>
    <name evidence="2" type="ordered locus">MGAS9429_Spy0489</name>
</gene>
<dbReference type="EMBL" id="CP000259">
    <property type="protein sequence ID" value="ABF31677.1"/>
    <property type="molecule type" value="Genomic_DNA"/>
</dbReference>
<dbReference type="GO" id="GO:0005886">
    <property type="term" value="C:plasma membrane"/>
    <property type="evidence" value="ECO:0007669"/>
    <property type="project" value="InterPro"/>
</dbReference>
<protein>
    <submittedName>
        <fullName evidence="2">Thiamine transporter</fullName>
    </submittedName>
</protein>
<dbReference type="InterPro" id="IPR012651">
    <property type="entry name" value="Thia_Transptr_ThiT"/>
</dbReference>
<keyword evidence="1" id="KW-0812">Transmembrane</keyword>
<name>Q1JMS2_STRPC</name>
<evidence type="ECO:0000256" key="1">
    <source>
        <dbReference type="SAM" id="Phobius"/>
    </source>
</evidence>
<reference evidence="2 3" key="1">
    <citation type="journal article" date="2006" name="Proc. Natl. Acad. Sci. U.S.A.">
        <title>Molecular genetic anatomy of inter- and intraserotype variation in the human bacterial pathogen group A Streptococcus.</title>
        <authorList>
            <person name="Beres S.B."/>
            <person name="Richter E.W."/>
            <person name="Nagiec M.J."/>
            <person name="Sumby P."/>
            <person name="Porcella S.F."/>
            <person name="DeLeo F.R."/>
            <person name="Musser J.M."/>
        </authorList>
    </citation>
    <scope>NUCLEOTIDE SEQUENCE [LARGE SCALE GENOMIC DNA]</scope>
    <source>
        <strain evidence="2 3">MGAS9429</strain>
    </source>
</reference>
<keyword evidence="1" id="KW-0472">Membrane</keyword>
<proteinExistence type="predicted"/>
<dbReference type="Pfam" id="PF09515">
    <property type="entry name" value="Thia_YuaJ"/>
    <property type="match status" value="1"/>
</dbReference>
<evidence type="ECO:0000313" key="2">
    <source>
        <dbReference type="EMBL" id="ABF31677.1"/>
    </source>
</evidence>
<dbReference type="Gene3D" id="1.10.1760.20">
    <property type="match status" value="1"/>
</dbReference>
<sequence>MIGKRYSFCAQKEFFMSPNTNVKYLIEAAIFAALAMTLSFIPDFAGWFSPSYGAIALVIFSLRRGLKYGMLAGLIWGLLHFVLGKVYYLSMSQVFIEYILAFTSMGLAGSFSDSLIKTLRRQQTFFAVFLAIMASLLAVTVRYLWHFLAGIIFWGSYAPKGMSAVWYSFSVNGTAGVLTFLITCLALMIALPIHPQLFDPKD</sequence>
<feature type="transmembrane region" description="Helical" evidence="1">
    <location>
        <begin position="21"/>
        <end position="38"/>
    </location>
</feature>
<dbReference type="HOGENOM" id="CLU_090959_2_0_9"/>
<feature type="transmembrane region" description="Helical" evidence="1">
    <location>
        <begin position="69"/>
        <end position="89"/>
    </location>
</feature>
<dbReference type="NCBIfam" id="TIGR02357">
    <property type="entry name" value="ECF_ThiT_YuaJ"/>
    <property type="match status" value="1"/>
</dbReference>
<feature type="transmembrane region" description="Helical" evidence="1">
    <location>
        <begin position="95"/>
        <end position="112"/>
    </location>
</feature>
<dbReference type="KEGG" id="spk:MGAS9429_Spy0489"/>
<dbReference type="Proteomes" id="UP000002433">
    <property type="component" value="Chromosome"/>
</dbReference>
<accession>Q1JMS2</accession>
<feature type="transmembrane region" description="Helical" evidence="1">
    <location>
        <begin position="44"/>
        <end position="62"/>
    </location>
</feature>
<feature type="transmembrane region" description="Helical" evidence="1">
    <location>
        <begin position="165"/>
        <end position="191"/>
    </location>
</feature>
<keyword evidence="1" id="KW-1133">Transmembrane helix</keyword>